<evidence type="ECO:0000313" key="2">
    <source>
        <dbReference type="Proteomes" id="UP001242342"/>
    </source>
</evidence>
<proteinExistence type="predicted"/>
<reference evidence="1 2" key="1">
    <citation type="submission" date="2023-07" db="EMBL/GenBank/DDBJ databases">
        <title>Genome content predicts the carbon catabolic preferences of heterotrophic bacteria.</title>
        <authorList>
            <person name="Gralka M."/>
        </authorList>
    </citation>
    <scope>NUCLEOTIDE SEQUENCE [LARGE SCALE GENOMIC DNA]</scope>
    <source>
        <strain evidence="1 2">4G03</strain>
    </source>
</reference>
<dbReference type="EMBL" id="JAUYVU010000026">
    <property type="protein sequence ID" value="MDP2542929.1"/>
    <property type="molecule type" value="Genomic_DNA"/>
</dbReference>
<protein>
    <recommendedName>
        <fullName evidence="3">SprB-like repeat protein</fullName>
    </recommendedName>
</protein>
<feature type="non-terminal residue" evidence="1">
    <location>
        <position position="171"/>
    </location>
</feature>
<keyword evidence="2" id="KW-1185">Reference proteome</keyword>
<organism evidence="1 2">
    <name type="scientific">Tenacibaculum discolor</name>
    <dbReference type="NCBI Taxonomy" id="361581"/>
    <lineage>
        <taxon>Bacteria</taxon>
        <taxon>Pseudomonadati</taxon>
        <taxon>Bacteroidota</taxon>
        <taxon>Flavobacteriia</taxon>
        <taxon>Flavobacteriales</taxon>
        <taxon>Flavobacteriaceae</taxon>
        <taxon>Tenacibaculum</taxon>
    </lineage>
</organism>
<evidence type="ECO:0008006" key="3">
    <source>
        <dbReference type="Google" id="ProtNLM"/>
    </source>
</evidence>
<comment type="caution">
    <text evidence="1">The sequence shown here is derived from an EMBL/GenBank/DDBJ whole genome shotgun (WGS) entry which is preliminary data.</text>
</comment>
<gene>
    <name evidence="1" type="ORF">Q8W23_15765</name>
</gene>
<dbReference type="RefSeq" id="WP_305733641.1">
    <property type="nucleotide sequence ID" value="NZ_JAUYVU010000026.1"/>
</dbReference>
<evidence type="ECO:0000313" key="1">
    <source>
        <dbReference type="EMBL" id="MDP2542929.1"/>
    </source>
</evidence>
<feature type="non-terminal residue" evidence="1">
    <location>
        <position position="1"/>
    </location>
</feature>
<name>A0ABT9F8F6_9FLAO</name>
<sequence length="171" mass="17134">GNITITPLDATYTYTLDGGTPQTGNNVFNNVSVGAHTISVGYGSSCTTDITVNVEPSQEFTAAVIGQTNPTCIGDSDGTITVEASFPSGAPASFDYSIDGGATWVNSGANPFAIPGFSAGTHNIQIRPTGVASGCDVPLASVTLSDPTAITVTAPVTKEVTCNPATGATIT</sequence>
<dbReference type="InterPro" id="IPR025667">
    <property type="entry name" value="SprB_repeat"/>
</dbReference>
<dbReference type="Pfam" id="PF13573">
    <property type="entry name" value="SprB"/>
    <property type="match status" value="1"/>
</dbReference>
<accession>A0ABT9F8F6</accession>
<dbReference type="Proteomes" id="UP001242342">
    <property type="component" value="Unassembled WGS sequence"/>
</dbReference>